<feature type="compositionally biased region" description="Basic and acidic residues" evidence="1">
    <location>
        <begin position="1"/>
        <end position="12"/>
    </location>
</feature>
<dbReference type="KEGG" id="pmrn:116951124"/>
<name>A0AAJ7X8R1_PETMA</name>
<protein>
    <submittedName>
        <fullName evidence="3">Uncharacterized protein LOC116951124 isoform X1</fullName>
    </submittedName>
</protein>
<dbReference type="AlphaFoldDB" id="A0AAJ7X8R1"/>
<evidence type="ECO:0000256" key="1">
    <source>
        <dbReference type="SAM" id="MobiDB-lite"/>
    </source>
</evidence>
<gene>
    <name evidence="3" type="primary">LOC116951124</name>
</gene>
<reference evidence="3" key="1">
    <citation type="submission" date="2025-08" db="UniProtKB">
        <authorList>
            <consortium name="RefSeq"/>
        </authorList>
    </citation>
    <scope>IDENTIFICATION</scope>
    <source>
        <tissue evidence="3">Sperm</tissue>
    </source>
</reference>
<accession>A0AAJ7X8R1</accession>
<feature type="region of interest" description="Disordered" evidence="1">
    <location>
        <begin position="1"/>
        <end position="124"/>
    </location>
</feature>
<keyword evidence="2" id="KW-1185">Reference proteome</keyword>
<evidence type="ECO:0000313" key="3">
    <source>
        <dbReference type="RefSeq" id="XP_032825441.1"/>
    </source>
</evidence>
<sequence length="231" mass="25890">MKEEAERDDRYQGRQKKRRRNGWAARASPGRAQRDAVRATRRRRLLAAIVATSSPRPPRTASAKSQQKRRAAVGTRPTNTRPEKAPSTRSANVGHHGEQHSAQPPNASESHGKLHSAGGTAVERSQEHIMAGGSHRPIIISIPPRKKLFCLRDSGENSTLHTQRKNHHSCQVKTIRAPGRGRINVDLVKEAGPDVANKLEGPYLENVYTENEMRRLMPQSFFYSKRQPKLI</sequence>
<organism evidence="2 3">
    <name type="scientific">Petromyzon marinus</name>
    <name type="common">Sea lamprey</name>
    <dbReference type="NCBI Taxonomy" id="7757"/>
    <lineage>
        <taxon>Eukaryota</taxon>
        <taxon>Metazoa</taxon>
        <taxon>Chordata</taxon>
        <taxon>Craniata</taxon>
        <taxon>Vertebrata</taxon>
        <taxon>Cyclostomata</taxon>
        <taxon>Hyperoartia</taxon>
        <taxon>Petromyzontiformes</taxon>
        <taxon>Petromyzontidae</taxon>
        <taxon>Petromyzon</taxon>
    </lineage>
</organism>
<feature type="compositionally biased region" description="Polar residues" evidence="1">
    <location>
        <begin position="100"/>
        <end position="109"/>
    </location>
</feature>
<dbReference type="Proteomes" id="UP001318040">
    <property type="component" value="Chromosome 3"/>
</dbReference>
<proteinExistence type="predicted"/>
<evidence type="ECO:0000313" key="2">
    <source>
        <dbReference type="Proteomes" id="UP001318040"/>
    </source>
</evidence>
<dbReference type="RefSeq" id="XP_032825441.1">
    <property type="nucleotide sequence ID" value="XM_032969550.1"/>
</dbReference>